<gene>
    <name evidence="6" type="ORF">KDI_05060</name>
</gene>
<dbReference type="GO" id="GO:0003677">
    <property type="term" value="F:DNA binding"/>
    <property type="evidence" value="ECO:0007669"/>
    <property type="project" value="InterPro"/>
</dbReference>
<dbReference type="InterPro" id="IPR027417">
    <property type="entry name" value="P-loop_NTPase"/>
</dbReference>
<evidence type="ECO:0000256" key="4">
    <source>
        <dbReference type="SAM" id="MobiDB-lite"/>
    </source>
</evidence>
<dbReference type="Gene3D" id="3.40.50.300">
    <property type="entry name" value="P-loop containing nucleotide triphosphate hydrolases"/>
    <property type="match status" value="1"/>
</dbReference>
<feature type="region of interest" description="Disordered" evidence="4">
    <location>
        <begin position="380"/>
        <end position="401"/>
    </location>
</feature>
<dbReference type="RefSeq" id="WP_172631806.1">
    <property type="nucleotide sequence ID" value="NZ_BIXY01000004.1"/>
</dbReference>
<feature type="compositionally biased region" description="Basic and acidic residues" evidence="4">
    <location>
        <begin position="388"/>
        <end position="401"/>
    </location>
</feature>
<dbReference type="GO" id="GO:0005737">
    <property type="term" value="C:cytoplasm"/>
    <property type="evidence" value="ECO:0007669"/>
    <property type="project" value="TreeGrafter"/>
</dbReference>
<sequence>MTQPSKITYHQQVTYCGKPRCRRCQEGIGHGPYWYAYQTIDGRTTRKYIGKHLPPDVQASLDTPSITTGDSAMASNISTLSSRISRSTSGVDGENVVLRISTLGQFRLEQRDQTRSRQKKRNDWSVVNDTAWQKRSARALLAYLICCPGRSANRSQALVALWPNDDLNVANGKLNDALTSLRRALGHPSVKADQKTPPTTSERLLTDGDWFTLAGQKHIWIDIDEFERLTAQIEQADDQLPDYEDVLQHAIALYHGDFLPEERTAEWSTALRQRLRRKWADLLLKSSSLYITRKDYTNAINVLNNLLIKDPTNELAIQQLIRVLIHQRRRVEAIQAYRSFADTLQRDYKAHPSIETRALYDAIRSGRTLDIQALTDATAPLPLEEAEEREKPRPSSKEEARAHHLVMPLPSSAQIGRRHHSPLVGRDTELQMMRALLRQIEQNARLQMVGSRRLSGIPLDTQRQPQLLLLKGGVGIGKTRLAEELGRDAQHNGWNIVWNRVYQQESGIPYRVWIEALRKILIAESSVLSLLNIEAVRALATLPGLLDTLHTDIDVSLSPHILMPEQSKYTLYTAISELLKLASEHGPLLIVLDDIQWVDVSSYELLGHLARQLTGYGIAFLATCRDGEASLASTHAFGRLILEMQREHTIQPIEVQPLSPEHIKQLVTNLSDAAAVTDVSEHRVENIQQRASGNPLFAEELIHAPSSNKLPENVMEALSYHMKRLSTQCHELLIHASILGGSFEMPVLCALETGSEIDEDDSMLTLIEEALKEGVVTTEGSGTRITYHFWHPLLVELLYDDPHLSLFRRARLHQRAADVIVRINRGREEEVAATVTRHLELAGAEAAQIAYYAELAGNSAYRVSAFAEAASYYQKAVGYLEKEGAHETPSYLMLLERLAECEITSDGDYAQARKLFERVLKLRNQIKSADDTLAEIQIQALLWDQISWTWRYQGNIWQAWECIAQEEKLLQQAQVVGGPVLSRLYYTQSNLYNLEGHCEQALQMAQQALTLFEADQKQRSLPVITGRQLCKTQTQRIIEGYPDLLGRLQRHVGAVAVFMGQLRQALDYQNRALVFSEQYKELRQIAHVSSNIGFIYIKMADYKQAQAVLRRALHLAESVGDRALLSLVLSNLGELDAAQGNLAQAEEQYRKALELKGDPEYTSRWNAGLAGVLQAQGNLRQATTCVCQAFYVARSMQNAPCMGQALVALGNIRIAQAQDSTISQQKQSRLLVLAQKDIQWALALKVEAETRMKGNLALALVAALQGKSQQARQGFEEVCAEAQGCEYMQIVTHAQELLARYC</sequence>
<dbReference type="SUPFAM" id="SSF52540">
    <property type="entry name" value="P-loop containing nucleoside triphosphate hydrolases"/>
    <property type="match status" value="1"/>
</dbReference>
<dbReference type="InterPro" id="IPR041664">
    <property type="entry name" value="AAA_16"/>
</dbReference>
<dbReference type="GO" id="GO:0006355">
    <property type="term" value="P:regulation of DNA-templated transcription"/>
    <property type="evidence" value="ECO:0007669"/>
    <property type="project" value="InterPro"/>
</dbReference>
<dbReference type="GO" id="GO:0005524">
    <property type="term" value="F:ATP binding"/>
    <property type="evidence" value="ECO:0007669"/>
    <property type="project" value="UniProtKB-KW"/>
</dbReference>
<evidence type="ECO:0000313" key="6">
    <source>
        <dbReference type="EMBL" id="GCF06942.1"/>
    </source>
</evidence>
<dbReference type="Gene3D" id="1.10.10.10">
    <property type="entry name" value="Winged helix-like DNA-binding domain superfamily/Winged helix DNA-binding domain"/>
    <property type="match status" value="1"/>
</dbReference>
<dbReference type="Proteomes" id="UP000322530">
    <property type="component" value="Unassembled WGS sequence"/>
</dbReference>
<dbReference type="SMART" id="SM01043">
    <property type="entry name" value="BTAD"/>
    <property type="match status" value="1"/>
</dbReference>
<dbReference type="SUPFAM" id="SSF46894">
    <property type="entry name" value="C-terminal effector domain of the bipartite response regulators"/>
    <property type="match status" value="1"/>
</dbReference>
<dbReference type="EMBL" id="BIXY01000004">
    <property type="protein sequence ID" value="GCF06942.1"/>
    <property type="molecule type" value="Genomic_DNA"/>
</dbReference>
<keyword evidence="2" id="KW-0067">ATP-binding</keyword>
<dbReference type="Pfam" id="PF03704">
    <property type="entry name" value="BTAD"/>
    <property type="match status" value="1"/>
</dbReference>
<evidence type="ECO:0000256" key="2">
    <source>
        <dbReference type="ARBA" id="ARBA00022840"/>
    </source>
</evidence>
<protein>
    <recommendedName>
        <fullName evidence="5">Bacterial transcriptional activator domain-containing protein</fullName>
    </recommendedName>
</protein>
<name>A0A5A5T6D3_9CHLR</name>
<dbReference type="InterPro" id="IPR019734">
    <property type="entry name" value="TPR_rpt"/>
</dbReference>
<evidence type="ECO:0000256" key="1">
    <source>
        <dbReference type="ARBA" id="ARBA00022741"/>
    </source>
</evidence>
<accession>A0A5A5T6D3</accession>
<feature type="domain" description="Bacterial transcriptional activator" evidence="5">
    <location>
        <begin position="221"/>
        <end position="364"/>
    </location>
</feature>
<keyword evidence="3" id="KW-0802">TPR repeat</keyword>
<dbReference type="InterPro" id="IPR036388">
    <property type="entry name" value="WH-like_DNA-bd_sf"/>
</dbReference>
<dbReference type="PANTHER" id="PTHR16305:SF28">
    <property type="entry name" value="GUANYLATE CYCLASE DOMAIN-CONTAINING PROTEIN"/>
    <property type="match status" value="1"/>
</dbReference>
<evidence type="ECO:0000259" key="5">
    <source>
        <dbReference type="SMART" id="SM01043"/>
    </source>
</evidence>
<comment type="caution">
    <text evidence="6">The sequence shown here is derived from an EMBL/GenBank/DDBJ whole genome shotgun (WGS) entry which is preliminary data.</text>
</comment>
<dbReference type="Pfam" id="PF20586">
    <property type="entry name" value="DUF6788"/>
    <property type="match status" value="1"/>
</dbReference>
<dbReference type="GO" id="GO:0004016">
    <property type="term" value="F:adenylate cyclase activity"/>
    <property type="evidence" value="ECO:0007669"/>
    <property type="project" value="TreeGrafter"/>
</dbReference>
<proteinExistence type="predicted"/>
<dbReference type="InterPro" id="IPR011990">
    <property type="entry name" value="TPR-like_helical_dom_sf"/>
</dbReference>
<organism evidence="6 7">
    <name type="scientific">Dictyobacter arantiisoli</name>
    <dbReference type="NCBI Taxonomy" id="2014874"/>
    <lineage>
        <taxon>Bacteria</taxon>
        <taxon>Bacillati</taxon>
        <taxon>Chloroflexota</taxon>
        <taxon>Ktedonobacteria</taxon>
        <taxon>Ktedonobacterales</taxon>
        <taxon>Dictyobacteraceae</taxon>
        <taxon>Dictyobacter</taxon>
    </lineage>
</organism>
<evidence type="ECO:0000313" key="7">
    <source>
        <dbReference type="Proteomes" id="UP000322530"/>
    </source>
</evidence>
<keyword evidence="7" id="KW-1185">Reference proteome</keyword>
<feature type="repeat" description="TPR" evidence="3">
    <location>
        <begin position="1086"/>
        <end position="1119"/>
    </location>
</feature>
<dbReference type="InterPro" id="IPR005158">
    <property type="entry name" value="BTAD"/>
</dbReference>
<dbReference type="PROSITE" id="PS50005">
    <property type="entry name" value="TPR"/>
    <property type="match status" value="2"/>
</dbReference>
<dbReference type="Pfam" id="PF13424">
    <property type="entry name" value="TPR_12"/>
    <property type="match status" value="1"/>
</dbReference>
<evidence type="ECO:0000256" key="3">
    <source>
        <dbReference type="PROSITE-ProRule" id="PRU00339"/>
    </source>
</evidence>
<keyword evidence="1" id="KW-0547">Nucleotide-binding</keyword>
<dbReference type="InterPro" id="IPR016032">
    <property type="entry name" value="Sig_transdc_resp-reg_C-effctor"/>
</dbReference>
<reference evidence="6 7" key="1">
    <citation type="submission" date="2019-01" db="EMBL/GenBank/DDBJ databases">
        <title>Draft genome sequence of Dictyobacter sp. Uno17.</title>
        <authorList>
            <person name="Wang C.M."/>
            <person name="Zheng Y."/>
            <person name="Sakai Y."/>
            <person name="Abe K."/>
            <person name="Yokota A."/>
            <person name="Yabe S."/>
        </authorList>
    </citation>
    <scope>NUCLEOTIDE SEQUENCE [LARGE SCALE GENOMIC DNA]</scope>
    <source>
        <strain evidence="6 7">Uno17</strain>
    </source>
</reference>
<feature type="repeat" description="TPR" evidence="3">
    <location>
        <begin position="1126"/>
        <end position="1159"/>
    </location>
</feature>
<dbReference type="PANTHER" id="PTHR16305">
    <property type="entry name" value="TESTICULAR SOLUBLE ADENYLYL CYCLASE"/>
    <property type="match status" value="1"/>
</dbReference>
<dbReference type="SUPFAM" id="SSF48452">
    <property type="entry name" value="TPR-like"/>
    <property type="match status" value="3"/>
</dbReference>
<dbReference type="Pfam" id="PF13191">
    <property type="entry name" value="AAA_16"/>
    <property type="match status" value="1"/>
</dbReference>
<dbReference type="SMART" id="SM00028">
    <property type="entry name" value="TPR"/>
    <property type="match status" value="6"/>
</dbReference>
<dbReference type="InterPro" id="IPR046738">
    <property type="entry name" value="DUF6788"/>
</dbReference>
<dbReference type="Gene3D" id="1.25.40.10">
    <property type="entry name" value="Tetratricopeptide repeat domain"/>
    <property type="match status" value="3"/>
</dbReference>